<dbReference type="InterPro" id="IPR009057">
    <property type="entry name" value="Homeodomain-like_sf"/>
</dbReference>
<dbReference type="SMART" id="SM00342">
    <property type="entry name" value="HTH_ARAC"/>
    <property type="match status" value="1"/>
</dbReference>
<dbReference type="Pfam" id="PF12833">
    <property type="entry name" value="HTH_18"/>
    <property type="match status" value="1"/>
</dbReference>
<dbReference type="Gene3D" id="1.10.10.60">
    <property type="entry name" value="Homeodomain-like"/>
    <property type="match status" value="1"/>
</dbReference>
<evidence type="ECO:0000256" key="3">
    <source>
        <dbReference type="ARBA" id="ARBA00023163"/>
    </source>
</evidence>
<feature type="domain" description="HTH araC/xylS-type" evidence="5">
    <location>
        <begin position="675"/>
        <end position="772"/>
    </location>
</feature>
<dbReference type="Proteomes" id="UP000247476">
    <property type="component" value="Unassembled WGS sequence"/>
</dbReference>
<keyword evidence="4" id="KW-0472">Membrane</keyword>
<dbReference type="AlphaFoldDB" id="A0A2V5JW69"/>
<keyword evidence="2" id="KW-0238">DNA-binding</keyword>
<dbReference type="EMBL" id="QJVJ01000016">
    <property type="protein sequence ID" value="PYI50791.1"/>
    <property type="molecule type" value="Genomic_DNA"/>
</dbReference>
<protein>
    <recommendedName>
        <fullName evidence="5">HTH araC/xylS-type domain-containing protein</fullName>
    </recommendedName>
</protein>
<evidence type="ECO:0000313" key="6">
    <source>
        <dbReference type="EMBL" id="PYI50791.1"/>
    </source>
</evidence>
<dbReference type="RefSeq" id="WP_146250313.1">
    <property type="nucleotide sequence ID" value="NZ_QJVJ01000016.1"/>
</dbReference>
<keyword evidence="4" id="KW-0812">Transmembrane</keyword>
<dbReference type="SUPFAM" id="SSF46689">
    <property type="entry name" value="Homeodomain-like"/>
    <property type="match status" value="1"/>
</dbReference>
<proteinExistence type="predicted"/>
<evidence type="ECO:0000256" key="2">
    <source>
        <dbReference type="ARBA" id="ARBA00023125"/>
    </source>
</evidence>
<keyword evidence="3" id="KW-0804">Transcription</keyword>
<feature type="transmembrane region" description="Helical" evidence="4">
    <location>
        <begin position="20"/>
        <end position="40"/>
    </location>
</feature>
<feature type="transmembrane region" description="Helical" evidence="4">
    <location>
        <begin position="305"/>
        <end position="324"/>
    </location>
</feature>
<evidence type="ECO:0000256" key="4">
    <source>
        <dbReference type="SAM" id="Phobius"/>
    </source>
</evidence>
<keyword evidence="4" id="KW-1133">Transmembrane helix</keyword>
<dbReference type="Gene3D" id="6.10.340.10">
    <property type="match status" value="1"/>
</dbReference>
<reference evidence="6 7" key="1">
    <citation type="submission" date="2018-05" db="EMBL/GenBank/DDBJ databases">
        <title>Paenibacillus flagellatus sp. nov., isolated from selenium mineral soil.</title>
        <authorList>
            <person name="Dai X."/>
        </authorList>
    </citation>
    <scope>NUCLEOTIDE SEQUENCE [LARGE SCALE GENOMIC DNA]</scope>
    <source>
        <strain evidence="6 7">DXL2</strain>
    </source>
</reference>
<dbReference type="OrthoDB" id="1975037at2"/>
<keyword evidence="1" id="KW-0805">Transcription regulation</keyword>
<evidence type="ECO:0000259" key="5">
    <source>
        <dbReference type="PROSITE" id="PS01124"/>
    </source>
</evidence>
<dbReference type="PROSITE" id="PS01124">
    <property type="entry name" value="HTH_ARAC_FAMILY_2"/>
    <property type="match status" value="1"/>
</dbReference>
<evidence type="ECO:0000256" key="1">
    <source>
        <dbReference type="ARBA" id="ARBA00023015"/>
    </source>
</evidence>
<dbReference type="GO" id="GO:0043565">
    <property type="term" value="F:sequence-specific DNA binding"/>
    <property type="evidence" value="ECO:0007669"/>
    <property type="project" value="InterPro"/>
</dbReference>
<dbReference type="PANTHER" id="PTHR43280:SF28">
    <property type="entry name" value="HTH-TYPE TRANSCRIPTIONAL ACTIVATOR RHAS"/>
    <property type="match status" value="1"/>
</dbReference>
<organism evidence="6 7">
    <name type="scientific">Paenibacillus flagellatus</name>
    <dbReference type="NCBI Taxonomy" id="2211139"/>
    <lineage>
        <taxon>Bacteria</taxon>
        <taxon>Bacillati</taxon>
        <taxon>Bacillota</taxon>
        <taxon>Bacilli</taxon>
        <taxon>Bacillales</taxon>
        <taxon>Paenibacillaceae</taxon>
        <taxon>Paenibacillus</taxon>
    </lineage>
</organism>
<accession>A0A2V5JW69</accession>
<dbReference type="PANTHER" id="PTHR43280">
    <property type="entry name" value="ARAC-FAMILY TRANSCRIPTIONAL REGULATOR"/>
    <property type="match status" value="1"/>
</dbReference>
<comment type="caution">
    <text evidence="6">The sequence shown here is derived from an EMBL/GenBank/DDBJ whole genome shotgun (WGS) entry which is preliminary data.</text>
</comment>
<dbReference type="GO" id="GO:0003700">
    <property type="term" value="F:DNA-binding transcription factor activity"/>
    <property type="evidence" value="ECO:0007669"/>
    <property type="project" value="InterPro"/>
</dbReference>
<keyword evidence="7" id="KW-1185">Reference proteome</keyword>
<sequence>MTILKPTIARRGSFFRKSLAWVLTITCLPVSLIGIVLYYAGSDRIVNEVNGAYRTQLQQSIQRLDDYLTQLELYSAQLGFNPEFDRSLATVDFARQFQQTNDLIKTLRLMKETNPLIDSVYLYLKDANKLIGDSDGVRTIETEKDRGELANLLDQGSPIYWRNSLAEIDNPDKPKPAVVVKLPGGSWYKPFGAFILYIKQEELDLLVQRLTPQSGVSFLVDDSQSYVTTLPDDGEDRQLADELRSRMAALDISSPRTSAYKWNGQTYSVSYGKLPRFGGIGAGWTYVTATPLTHIMAPVASMSKLIVLVSGFGLLAALLLGWLVSNKIYDPIRRLTKLLHGHQVTARTGDEIQLIENEWRQLLTEKVALQHRLKEQLPAMRERFLMQLLQGSLQALTESEARGKLKQLGWDTDDQGFAVVVAKLHAPLQAEAALSDKDKQLATFAASNVMTELFESRYAMLHLINAQNLCVELLIVLGDGRPMAEARQELLQLGSDVMKTVNNVTRMNTTLVVSRPTDRLVDTPGVLGLTRSALRFRDPETGSQLLDMDDFVLEGGQPVRFPYELERAVVHAVGTGLEEEAVRNIREFVRALQNDASTELMVHQGMMKLLGSVMDVVLRAEVNPHVLYGGVHLYEKLLHISDPEEMVHWFQHELIRPFIRTITDTSDRELKSILEQVLRRIDTEFTQNISVESYAEEYGTSPYKLRKALKQASGMNFIDLVMQKRLDKCKELLVTTDMKVNDIAERLGYQPSYLIRIFKKGEGMTPGQYRERMESSQTPR</sequence>
<gene>
    <name evidence="6" type="ORF">DLM86_27360</name>
</gene>
<name>A0A2V5JW69_9BACL</name>
<evidence type="ECO:0000313" key="7">
    <source>
        <dbReference type="Proteomes" id="UP000247476"/>
    </source>
</evidence>
<dbReference type="InterPro" id="IPR018060">
    <property type="entry name" value="HTH_AraC"/>
</dbReference>